<name>A0A238KDC7_9RHOB</name>
<dbReference type="RefSeq" id="WP_094021003.1">
    <property type="nucleotide sequence ID" value="NZ_FXYF01000005.1"/>
</dbReference>
<dbReference type="CDD" id="cd02440">
    <property type="entry name" value="AdoMet_MTases"/>
    <property type="match status" value="1"/>
</dbReference>
<dbReference type="EMBL" id="FXYF01000005">
    <property type="protein sequence ID" value="SMX40547.1"/>
    <property type="molecule type" value="Genomic_DNA"/>
</dbReference>
<evidence type="ECO:0000259" key="3">
    <source>
        <dbReference type="Pfam" id="PF13649"/>
    </source>
</evidence>
<accession>A0A238KDC7</accession>
<dbReference type="GO" id="GO:0032259">
    <property type="term" value="P:methylation"/>
    <property type="evidence" value="ECO:0007669"/>
    <property type="project" value="UniProtKB-KW"/>
</dbReference>
<evidence type="ECO:0000313" key="4">
    <source>
        <dbReference type="EMBL" id="SMX40547.1"/>
    </source>
</evidence>
<dbReference type="Pfam" id="PF13649">
    <property type="entry name" value="Methyltransf_25"/>
    <property type="match status" value="1"/>
</dbReference>
<feature type="domain" description="Methyltransferase" evidence="3">
    <location>
        <begin position="43"/>
        <end position="131"/>
    </location>
</feature>
<evidence type="ECO:0000313" key="5">
    <source>
        <dbReference type="Proteomes" id="UP000207598"/>
    </source>
</evidence>
<dbReference type="GO" id="GO:0008168">
    <property type="term" value="F:methyltransferase activity"/>
    <property type="evidence" value="ECO:0007669"/>
    <property type="project" value="UniProtKB-KW"/>
</dbReference>
<dbReference type="InterPro" id="IPR041698">
    <property type="entry name" value="Methyltransf_25"/>
</dbReference>
<keyword evidence="1 4" id="KW-0489">Methyltransferase</keyword>
<protein>
    <submittedName>
        <fullName evidence="4">Cypemycin methyltransferase</fullName>
        <ecNumber evidence="4">2.1.1.-</ecNumber>
    </submittedName>
</protein>
<dbReference type="PANTHER" id="PTHR43861:SF1">
    <property type="entry name" value="TRANS-ACONITATE 2-METHYLTRANSFERASE"/>
    <property type="match status" value="1"/>
</dbReference>
<keyword evidence="2 4" id="KW-0808">Transferase</keyword>
<dbReference type="InterPro" id="IPR029063">
    <property type="entry name" value="SAM-dependent_MTases_sf"/>
</dbReference>
<organism evidence="4 5">
    <name type="scientific">Maliponia aquimaris</name>
    <dbReference type="NCBI Taxonomy" id="1673631"/>
    <lineage>
        <taxon>Bacteria</taxon>
        <taxon>Pseudomonadati</taxon>
        <taxon>Pseudomonadota</taxon>
        <taxon>Alphaproteobacteria</taxon>
        <taxon>Rhodobacterales</taxon>
        <taxon>Paracoccaceae</taxon>
        <taxon>Maliponia</taxon>
    </lineage>
</organism>
<dbReference type="AlphaFoldDB" id="A0A238KDC7"/>
<dbReference type="OrthoDB" id="9804312at2"/>
<gene>
    <name evidence="4" type="primary">cypM</name>
    <name evidence="4" type="ORF">MAA8898_02169</name>
</gene>
<dbReference type="PANTHER" id="PTHR43861">
    <property type="entry name" value="TRANS-ACONITATE 2-METHYLTRANSFERASE-RELATED"/>
    <property type="match status" value="1"/>
</dbReference>
<dbReference type="Proteomes" id="UP000207598">
    <property type="component" value="Unassembled WGS sequence"/>
</dbReference>
<reference evidence="4 5" key="1">
    <citation type="submission" date="2017-05" db="EMBL/GenBank/DDBJ databases">
        <authorList>
            <person name="Song R."/>
            <person name="Chenine A.L."/>
            <person name="Ruprecht R.M."/>
        </authorList>
    </citation>
    <scope>NUCLEOTIDE SEQUENCE [LARGE SCALE GENOMIC DNA]</scope>
    <source>
        <strain evidence="4 5">CECT 8898</strain>
    </source>
</reference>
<dbReference type="SUPFAM" id="SSF53335">
    <property type="entry name" value="S-adenosyl-L-methionine-dependent methyltransferases"/>
    <property type="match status" value="1"/>
</dbReference>
<sequence>MTDPDTIRLYDTRAEDYARLTGSDAPDATLAAFIAALPPQAKVLDLGCGPGLSAAHMAAAGLRVEAWDASEAMATLAATRPGVTARQASFDDLDAQAAYDGIWANFSLLHAPRADMPRHLSAIARALTPGGLLHIAVKEGEGERRDALGRLYTYYSEAALTTLLQDAGLTPGPFRRGQDMGLDGVVAPWISVTAHA</sequence>
<evidence type="ECO:0000256" key="2">
    <source>
        <dbReference type="ARBA" id="ARBA00022679"/>
    </source>
</evidence>
<dbReference type="EC" id="2.1.1.-" evidence="4"/>
<keyword evidence="5" id="KW-1185">Reference proteome</keyword>
<evidence type="ECO:0000256" key="1">
    <source>
        <dbReference type="ARBA" id="ARBA00022603"/>
    </source>
</evidence>
<proteinExistence type="predicted"/>
<dbReference type="Gene3D" id="3.40.50.150">
    <property type="entry name" value="Vaccinia Virus protein VP39"/>
    <property type="match status" value="1"/>
</dbReference>